<evidence type="ECO:0000256" key="1">
    <source>
        <dbReference type="SAM" id="MobiDB-lite"/>
    </source>
</evidence>
<gene>
    <name evidence="4" type="ORF">EPUL_000747</name>
</gene>
<dbReference type="PANTHER" id="PTHR45786:SF74">
    <property type="entry name" value="ATP-DEPENDENT DNA HELICASE"/>
    <property type="match status" value="1"/>
</dbReference>
<evidence type="ECO:0000259" key="3">
    <source>
        <dbReference type="Pfam" id="PF25597"/>
    </source>
</evidence>
<dbReference type="EMBL" id="PEDP01000063">
    <property type="protein sequence ID" value="POS87834.1"/>
    <property type="molecule type" value="Genomic_DNA"/>
</dbReference>
<dbReference type="STRING" id="225359.A0A2S4Q0M3"/>
<accession>A0A2S4Q0M3</accession>
<dbReference type="InterPro" id="IPR057670">
    <property type="entry name" value="SH3_retrovirus"/>
</dbReference>
<keyword evidence="5" id="KW-1185">Reference proteome</keyword>
<name>A0A2S4Q0M3_9PEZI</name>
<organism evidence="4 5">
    <name type="scientific">Erysiphe pulchra</name>
    <dbReference type="NCBI Taxonomy" id="225359"/>
    <lineage>
        <taxon>Eukaryota</taxon>
        <taxon>Fungi</taxon>
        <taxon>Dikarya</taxon>
        <taxon>Ascomycota</taxon>
        <taxon>Pezizomycotina</taxon>
        <taxon>Leotiomycetes</taxon>
        <taxon>Erysiphales</taxon>
        <taxon>Erysiphaceae</taxon>
        <taxon>Erysiphe</taxon>
    </lineage>
</organism>
<dbReference type="Pfam" id="PF07727">
    <property type="entry name" value="RVT_2"/>
    <property type="match status" value="1"/>
</dbReference>
<feature type="region of interest" description="Disordered" evidence="1">
    <location>
        <begin position="399"/>
        <end position="449"/>
    </location>
</feature>
<dbReference type="OrthoDB" id="5404651at2759"/>
<dbReference type="InterPro" id="IPR013103">
    <property type="entry name" value="RVT_2"/>
</dbReference>
<feature type="compositionally biased region" description="Polar residues" evidence="1">
    <location>
        <begin position="399"/>
        <end position="410"/>
    </location>
</feature>
<protein>
    <submittedName>
        <fullName evidence="4">Uncharacterized protein</fullName>
    </submittedName>
</protein>
<feature type="compositionally biased region" description="Polar residues" evidence="1">
    <location>
        <begin position="966"/>
        <end position="975"/>
    </location>
</feature>
<dbReference type="Proteomes" id="UP000237438">
    <property type="component" value="Unassembled WGS sequence"/>
</dbReference>
<reference evidence="4 5" key="1">
    <citation type="submission" date="2017-10" db="EMBL/GenBank/DDBJ databases">
        <title>Development of genomic resources for the powdery mildew, Erysiphe pulchra.</title>
        <authorList>
            <person name="Wadl P.A."/>
            <person name="Mack B.M."/>
            <person name="Moore G."/>
            <person name="Beltz S.B."/>
        </authorList>
    </citation>
    <scope>NUCLEOTIDE SEQUENCE [LARGE SCALE GENOMIC DNA]</scope>
    <source>
        <strain evidence="4">Cflorida</strain>
    </source>
</reference>
<evidence type="ECO:0000313" key="4">
    <source>
        <dbReference type="EMBL" id="POS87834.1"/>
    </source>
</evidence>
<comment type="caution">
    <text evidence="4">The sequence shown here is derived from an EMBL/GenBank/DDBJ whole genome shotgun (WGS) entry which is preliminary data.</text>
</comment>
<feature type="domain" description="Reverse transcriptase Ty1/copia-type" evidence="2">
    <location>
        <begin position="522"/>
        <end position="583"/>
    </location>
</feature>
<feature type="region of interest" description="Disordered" evidence="1">
    <location>
        <begin position="963"/>
        <end position="988"/>
    </location>
</feature>
<sequence>MPAREALPENYDDMVNNLSEEIIDQENIDPFENANGNLDPYLNETVTNISNNVISNDNSIVEAPRRLPQWFAPPPTYRTIPAAYTIARPRSQTCCKEDQVVLNEIPEPQAYLRWLWTSDDSDAKVFRNNSRTYSRSFAFKSFKYSEDRRLADRGIHGVLRCFSIHGQIYHQTGAALRKGAVPRYAQLYFVGSEREVEARTEWENLNSEIVRRLTELIEQNNPFVEYYHTALRSLQESELEGSLRVVLNPDFRLVVEPHTDRRRYNLPTTDEVAVVIPDGAHRNTRDVILFARNGDGTLSQRRQWLSHENSPPIEILNDVPSPSLSHLHTFGCKAYVHIPNEIRPSGSKLQARAIEGIFVGYTNSSKIFRIYISSKSSIQVTRQVYFPVTSSGEVSVESMTLTSRPKTPTLSKVPGTFVETPSLPRQSNPSTPAPQELNPITPNAPKKPNENFILLDKEILPRRGSRERKQADPGEGMVPNTQKYKAYAVRVEPKTYNQAMKSNDSKLWKEAILEEMDALSRYSTFEIVPRPKDRNVVGSKRVFKVKHKADVSIERYKARLVAKEFSQQPGTDYDDTYAPVARYVFGTANFILGIQIDITEKAISLYQTAYIIKIIERFGMQDCSSVGTPLEPVAQLTKEPDKCIDDITIYQSIVGSLMYACIGARPDLAHAVTVLSQFSSSPTIVVEMKISPRESSAMSTRPTPDLIQTATRDELQEMLKIALNENLKLEAACCEARMSAAHHKLRNNLLSIESQEALNRMEVENYMLRREASIFRQNSQDLAQIEYKKMLKKYCEFLKEENIALRYRLKKAKRLIKSQDLKLASAHQGIDLLQERIRQNRRHINDMRRPGGPLFHVSTTVGRAETPKDCFAQFHHNLTQNISQFHQDTSEVTSEDREKLDALLLAGSILNQGNNNFSSHQTTSTEQLDDRDLESTFLSNSPDPFQNSNVLLPPIQLPLEAEKRLQSQSRTSNQLHTRRRKSRDSTISVSDMEELTSFHKYENKVPESDLAVNEIHSPFSKSEENSSIKQEKLYKNKQDFCHTRSDITVTKRRRDDEISLRNIGSKKGRYNEELSLTNS</sequence>
<feature type="domain" description="Retroviral polymerase SH3-like" evidence="3">
    <location>
        <begin position="332"/>
        <end position="389"/>
    </location>
</feature>
<dbReference type="AlphaFoldDB" id="A0A2S4Q0M3"/>
<evidence type="ECO:0000259" key="2">
    <source>
        <dbReference type="Pfam" id="PF07727"/>
    </source>
</evidence>
<proteinExistence type="predicted"/>
<dbReference type="Pfam" id="PF25597">
    <property type="entry name" value="SH3_retrovirus"/>
    <property type="match status" value="1"/>
</dbReference>
<evidence type="ECO:0000313" key="5">
    <source>
        <dbReference type="Proteomes" id="UP000237438"/>
    </source>
</evidence>
<dbReference type="PANTHER" id="PTHR45786">
    <property type="entry name" value="DNA BINDING PROTEIN-LIKE"/>
    <property type="match status" value="1"/>
</dbReference>